<reference evidence="2" key="1">
    <citation type="journal article" date="2023" name="Nat. Plants">
        <title>Single-cell RNA sequencing provides a high-resolution roadmap for understanding the multicellular compartmentation of specialized metabolism.</title>
        <authorList>
            <person name="Sun S."/>
            <person name="Shen X."/>
            <person name="Li Y."/>
            <person name="Li Y."/>
            <person name="Wang S."/>
            <person name="Li R."/>
            <person name="Zhang H."/>
            <person name="Shen G."/>
            <person name="Guo B."/>
            <person name="Wei J."/>
            <person name="Xu J."/>
            <person name="St-Pierre B."/>
            <person name="Chen S."/>
            <person name="Sun C."/>
        </authorList>
    </citation>
    <scope>NUCLEOTIDE SEQUENCE [LARGE SCALE GENOMIC DNA]</scope>
</reference>
<dbReference type="Proteomes" id="UP001060085">
    <property type="component" value="Linkage Group LG07"/>
</dbReference>
<proteinExistence type="predicted"/>
<evidence type="ECO:0000313" key="2">
    <source>
        <dbReference type="Proteomes" id="UP001060085"/>
    </source>
</evidence>
<gene>
    <name evidence="1" type="ORF">M9H77_32303</name>
</gene>
<organism evidence="1 2">
    <name type="scientific">Catharanthus roseus</name>
    <name type="common">Madagascar periwinkle</name>
    <name type="synonym">Vinca rosea</name>
    <dbReference type="NCBI Taxonomy" id="4058"/>
    <lineage>
        <taxon>Eukaryota</taxon>
        <taxon>Viridiplantae</taxon>
        <taxon>Streptophyta</taxon>
        <taxon>Embryophyta</taxon>
        <taxon>Tracheophyta</taxon>
        <taxon>Spermatophyta</taxon>
        <taxon>Magnoliopsida</taxon>
        <taxon>eudicotyledons</taxon>
        <taxon>Gunneridae</taxon>
        <taxon>Pentapetalae</taxon>
        <taxon>asterids</taxon>
        <taxon>lamiids</taxon>
        <taxon>Gentianales</taxon>
        <taxon>Apocynaceae</taxon>
        <taxon>Rauvolfioideae</taxon>
        <taxon>Vinceae</taxon>
        <taxon>Catharanthinae</taxon>
        <taxon>Catharanthus</taxon>
    </lineage>
</organism>
<evidence type="ECO:0000313" key="1">
    <source>
        <dbReference type="EMBL" id="KAI5655116.1"/>
    </source>
</evidence>
<protein>
    <submittedName>
        <fullName evidence="1">Uncharacterized protein</fullName>
    </submittedName>
</protein>
<dbReference type="EMBL" id="CM044707">
    <property type="protein sequence ID" value="KAI5655116.1"/>
    <property type="molecule type" value="Genomic_DNA"/>
</dbReference>
<accession>A0ACC0A3G7</accession>
<name>A0ACC0A3G7_CATRO</name>
<keyword evidence="2" id="KW-1185">Reference proteome</keyword>
<comment type="caution">
    <text evidence="1">The sequence shown here is derived from an EMBL/GenBank/DDBJ whole genome shotgun (WGS) entry which is preliminary data.</text>
</comment>
<sequence>MNRVNSDPEAAAVVKTKNAICSEKIVDVNNKKVRVRVSPKGSFCPSSSLSGPLSLFRRHAELLMQNHGNFKRSDQPGRVMYYNDEGSWVDYPEEVAELLKSSFAEGRSVSEVKINGSTCLIDFYRMLEFELDTGIEKSIAWIDVNGNCFFPQVFLNSTRTLANRDEKNENEASLPIEFPKIEVEVRICDSNASGHLDVSEANLCKRRRENEELEAEPVVRGKSEGSSTNFPAKRQQVPAAEMRTPRWPNTKVISEEEKTFMIMKGFFLTGCGTLGLGVAEPGATITRIHQCTRRESVLRARYNVFMKQIEIVKRTRGDANVVFAWYGTSAEGLESILTHGFGLSNQMQGPKAYGQGVHLSSIKFPHNSALLAEKDHNGEKHVILCRVVLGNCEKVELGSQQAFPSGVNFDTGVDNLENPEWYVVWRHNMNTHIMPEVIVSYKPAENVIGQLAGTPSVKSSASSNPSVADFIARLRSSIPPSKVQELQNLYGLFKDGKMGNENFTKELRSLVGDAMLRSILRGVHGRE</sequence>